<evidence type="ECO:0000313" key="2">
    <source>
        <dbReference type="EMBL" id="SNB74541.1"/>
    </source>
</evidence>
<evidence type="ECO:0000313" key="3">
    <source>
        <dbReference type="Proteomes" id="UP000197065"/>
    </source>
</evidence>
<dbReference type="Proteomes" id="UP000197065">
    <property type="component" value="Unassembled WGS sequence"/>
</dbReference>
<dbReference type="InterPro" id="IPR036928">
    <property type="entry name" value="AS_sf"/>
</dbReference>
<dbReference type="PANTHER" id="PTHR43372:SF4">
    <property type="entry name" value="FATTY-ACID AMIDE HYDROLASE 2"/>
    <property type="match status" value="1"/>
</dbReference>
<accession>A0A212RQ08</accession>
<dbReference type="Pfam" id="PF01425">
    <property type="entry name" value="Amidase"/>
    <property type="match status" value="1"/>
</dbReference>
<dbReference type="AlphaFoldDB" id="A0A212RQ08"/>
<sequence length="473" mass="50345">MTVDPFDPATRLVRLLRERRIGALELLDQMIERVLRLDGPLNAVVVRDFERARERARGLDSTTGPVGPLHGLPMTVKESFDIVGLPTTLGFPERARYKIAESALAIERLEAAGAVIFGKTNVPTALADWQSANALYGTTCNPWNLELTAGGSSGGSAAALAAGLTPLELGSDIGGSIRQPAHACGVFGHKSTYGLVPRRAAPGRLPFAVDIAVSGPLARTAADLDLALDVLAGPDPALTRARLSLPPGPVTLSGLKVAIWAEDGASPTDGQITQAILDLVPRLEAKGAIVDVRARPAFDPAFAMALYLMLLTQPLTIGVEPEIAAAKAAEFKDLFARFPIDQSPVGLSHQAWLKLDAQRSDLTRRYAAFFADWDVLLCPAFSIPAHRHLTGEQKDWHLDVGGQLIDYGELLFWPGIIGAFGLPATVVPLGITRDNQPFGLQIVGPLHGDRITIAVAGLLEAMGLTFQRPTGYG</sequence>
<dbReference type="EMBL" id="FYEH01000012">
    <property type="protein sequence ID" value="SNB74541.1"/>
    <property type="molecule type" value="Genomic_DNA"/>
</dbReference>
<proteinExistence type="predicted"/>
<dbReference type="OrthoDB" id="9814821at2"/>
<dbReference type="Gene3D" id="3.90.1300.10">
    <property type="entry name" value="Amidase signature (AS) domain"/>
    <property type="match status" value="1"/>
</dbReference>
<dbReference type="InterPro" id="IPR023631">
    <property type="entry name" value="Amidase_dom"/>
</dbReference>
<keyword evidence="3" id="KW-1185">Reference proteome</keyword>
<dbReference type="PANTHER" id="PTHR43372">
    <property type="entry name" value="FATTY-ACID AMIDE HYDROLASE"/>
    <property type="match status" value="1"/>
</dbReference>
<reference evidence="2 3" key="1">
    <citation type="submission" date="2017-06" db="EMBL/GenBank/DDBJ databases">
        <authorList>
            <person name="Kim H.J."/>
            <person name="Triplett B.A."/>
        </authorList>
    </citation>
    <scope>NUCLEOTIDE SEQUENCE [LARGE SCALE GENOMIC DNA]</scope>
    <source>
        <strain evidence="2 3">B29T1</strain>
    </source>
</reference>
<dbReference type="GO" id="GO:0012505">
    <property type="term" value="C:endomembrane system"/>
    <property type="evidence" value="ECO:0007669"/>
    <property type="project" value="TreeGrafter"/>
</dbReference>
<gene>
    <name evidence="2" type="ORF">SAMN07250955_1124</name>
</gene>
<organism evidence="2 3">
    <name type="scientific">Arboricoccus pini</name>
    <dbReference type="NCBI Taxonomy" id="1963835"/>
    <lineage>
        <taxon>Bacteria</taxon>
        <taxon>Pseudomonadati</taxon>
        <taxon>Pseudomonadota</taxon>
        <taxon>Alphaproteobacteria</taxon>
        <taxon>Geminicoccales</taxon>
        <taxon>Geminicoccaceae</taxon>
        <taxon>Arboricoccus</taxon>
    </lineage>
</organism>
<dbReference type="InterPro" id="IPR052739">
    <property type="entry name" value="FAAH2"/>
</dbReference>
<dbReference type="SUPFAM" id="SSF75304">
    <property type="entry name" value="Amidase signature (AS) enzymes"/>
    <property type="match status" value="1"/>
</dbReference>
<evidence type="ECO:0000259" key="1">
    <source>
        <dbReference type="Pfam" id="PF01425"/>
    </source>
</evidence>
<dbReference type="RefSeq" id="WP_088562346.1">
    <property type="nucleotide sequence ID" value="NZ_FYEH01000012.1"/>
</dbReference>
<feature type="domain" description="Amidase" evidence="1">
    <location>
        <begin position="25"/>
        <end position="449"/>
    </location>
</feature>
<name>A0A212RQ08_9PROT</name>
<protein>
    <submittedName>
        <fullName evidence="2">Amidase</fullName>
    </submittedName>
</protein>